<feature type="region of interest" description="Disordered" evidence="1">
    <location>
        <begin position="1"/>
        <end position="53"/>
    </location>
</feature>
<accession>A0A914PY05</accession>
<protein>
    <submittedName>
        <fullName evidence="3">Uncharacterized protein</fullName>
    </submittedName>
</protein>
<dbReference type="AlphaFoldDB" id="A0A914PY05"/>
<feature type="compositionally biased region" description="Polar residues" evidence="1">
    <location>
        <begin position="1"/>
        <end position="16"/>
    </location>
</feature>
<evidence type="ECO:0000256" key="1">
    <source>
        <dbReference type="SAM" id="MobiDB-lite"/>
    </source>
</evidence>
<evidence type="ECO:0000313" key="2">
    <source>
        <dbReference type="Proteomes" id="UP000887578"/>
    </source>
</evidence>
<dbReference type="WBParaSite" id="PDA_v2.g23706.t1">
    <property type="protein sequence ID" value="PDA_v2.g23706.t1"/>
    <property type="gene ID" value="PDA_v2.g23706"/>
</dbReference>
<feature type="compositionally biased region" description="Basic and acidic residues" evidence="1">
    <location>
        <begin position="20"/>
        <end position="29"/>
    </location>
</feature>
<dbReference type="Proteomes" id="UP000887578">
    <property type="component" value="Unplaced"/>
</dbReference>
<evidence type="ECO:0000313" key="3">
    <source>
        <dbReference type="WBParaSite" id="PDA_v2.g23706.t1"/>
    </source>
</evidence>
<proteinExistence type="predicted"/>
<organism evidence="2 3">
    <name type="scientific">Panagrolaimus davidi</name>
    <dbReference type="NCBI Taxonomy" id="227884"/>
    <lineage>
        <taxon>Eukaryota</taxon>
        <taxon>Metazoa</taxon>
        <taxon>Ecdysozoa</taxon>
        <taxon>Nematoda</taxon>
        <taxon>Chromadorea</taxon>
        <taxon>Rhabditida</taxon>
        <taxon>Tylenchina</taxon>
        <taxon>Panagrolaimomorpha</taxon>
        <taxon>Panagrolaimoidea</taxon>
        <taxon>Panagrolaimidae</taxon>
        <taxon>Panagrolaimus</taxon>
    </lineage>
</organism>
<keyword evidence="2" id="KW-1185">Reference proteome</keyword>
<sequence>MQLNSKPPSPYNTQSESDYDEKVSVESAERTYTAPSSNYIDTDAKSESHQIEVTPAKTNGELSYNDKDLEEGFDFEIQQKPTKKIIAETTSTSAGSGTGMTMKSVTMIRTTIPPSTTSLSASTTTTIFPTLITTTSGAPDLYDDDNKLPEIDEYYPNSSNKTKINKIFKSDVSFLFY</sequence>
<name>A0A914PY05_9BILA</name>
<reference evidence="3" key="1">
    <citation type="submission" date="2022-11" db="UniProtKB">
        <authorList>
            <consortium name="WormBaseParasite"/>
        </authorList>
    </citation>
    <scope>IDENTIFICATION</scope>
</reference>